<evidence type="ECO:0000313" key="1">
    <source>
        <dbReference type="EMBL" id="GKV52613.1"/>
    </source>
</evidence>
<keyword evidence="2" id="KW-1185">Reference proteome</keyword>
<comment type="caution">
    <text evidence="1">The sequence shown here is derived from an EMBL/GenBank/DDBJ whole genome shotgun (WGS) entry which is preliminary data.</text>
</comment>
<protein>
    <submittedName>
        <fullName evidence="1">Uncharacterized protein</fullName>
    </submittedName>
</protein>
<organism evidence="1 2">
    <name type="scientific">Rubroshorea leprosula</name>
    <dbReference type="NCBI Taxonomy" id="152421"/>
    <lineage>
        <taxon>Eukaryota</taxon>
        <taxon>Viridiplantae</taxon>
        <taxon>Streptophyta</taxon>
        <taxon>Embryophyta</taxon>
        <taxon>Tracheophyta</taxon>
        <taxon>Spermatophyta</taxon>
        <taxon>Magnoliopsida</taxon>
        <taxon>eudicotyledons</taxon>
        <taxon>Gunneridae</taxon>
        <taxon>Pentapetalae</taxon>
        <taxon>rosids</taxon>
        <taxon>malvids</taxon>
        <taxon>Malvales</taxon>
        <taxon>Dipterocarpaceae</taxon>
        <taxon>Rubroshorea</taxon>
    </lineage>
</organism>
<sequence>MSFVYVSNEFKNIFEEILTVGWNGLWIPNCDNGGT</sequence>
<dbReference type="AlphaFoldDB" id="A0AAV5MRK5"/>
<evidence type="ECO:0000313" key="2">
    <source>
        <dbReference type="Proteomes" id="UP001054252"/>
    </source>
</evidence>
<reference evidence="1 2" key="1">
    <citation type="journal article" date="2021" name="Commun. Biol.">
        <title>The genome of Shorea leprosula (Dipterocarpaceae) highlights the ecological relevance of drought in aseasonal tropical rainforests.</title>
        <authorList>
            <person name="Ng K.K.S."/>
            <person name="Kobayashi M.J."/>
            <person name="Fawcett J.A."/>
            <person name="Hatakeyama M."/>
            <person name="Paape T."/>
            <person name="Ng C.H."/>
            <person name="Ang C.C."/>
            <person name="Tnah L.H."/>
            <person name="Lee C.T."/>
            <person name="Nishiyama T."/>
            <person name="Sese J."/>
            <person name="O'Brien M.J."/>
            <person name="Copetti D."/>
            <person name="Mohd Noor M.I."/>
            <person name="Ong R.C."/>
            <person name="Putra M."/>
            <person name="Sireger I.Z."/>
            <person name="Indrioko S."/>
            <person name="Kosugi Y."/>
            <person name="Izuno A."/>
            <person name="Isagi Y."/>
            <person name="Lee S.L."/>
            <person name="Shimizu K.K."/>
        </authorList>
    </citation>
    <scope>NUCLEOTIDE SEQUENCE [LARGE SCALE GENOMIC DNA]</scope>
    <source>
        <strain evidence="1">214</strain>
    </source>
</reference>
<gene>
    <name evidence="1" type="ORF">SLEP1_g59189</name>
</gene>
<proteinExistence type="predicted"/>
<name>A0AAV5MRK5_9ROSI</name>
<accession>A0AAV5MRK5</accession>
<dbReference type="Proteomes" id="UP001054252">
    <property type="component" value="Unassembled WGS sequence"/>
</dbReference>
<dbReference type="EMBL" id="BPVZ01000781">
    <property type="protein sequence ID" value="GKV52613.1"/>
    <property type="molecule type" value="Genomic_DNA"/>
</dbReference>